<evidence type="ECO:0000313" key="3">
    <source>
        <dbReference type="Proteomes" id="UP000724874"/>
    </source>
</evidence>
<dbReference type="Pfam" id="PF17667">
    <property type="entry name" value="Pkinase_fungal"/>
    <property type="match status" value="1"/>
</dbReference>
<name>A0A9P5NWD0_GYMJU</name>
<dbReference type="EMBL" id="JADNYJ010000011">
    <property type="protein sequence ID" value="KAF8908626.1"/>
    <property type="molecule type" value="Genomic_DNA"/>
</dbReference>
<sequence length="659" mass="74592">MSLPSDISHGWSLDSIKQELQGRQVFDDSRIFECLHIDRVSSEFVHNCKTGFDKDARIAAVRSNVEKIVSIARETYREADEIDDEEWIAQNQAEIKQMYQPLMVLFEYIQNFDNSESLNSPFRNSFQSADKIETESEGTMLGFPKAMPAFTMLDFSSPILTSSLRSKYAVRWHHQAAFCEIMASEQHSPNIGEVKPIVAQAANYARLHLSAHPFQLFSVGLLIFGLKFCVAIFDRGGVCFSPICSIFSDVETFIRVIHAMEFHLSPVELGRDPTVTALSGQKQQEWLDYVEENLNYAIDRKDSYPTFRVKGIPGFSNCKLFTIGKPIWSSLSLLGRGTSIWMVADKNTGEMFVLKNAWRQDNRNSESQIYEAITGKHPTLAVFECSGDVMFRHSGSSRNVSVQNLRQEGGSKNPNDTVNDIIFHHLLIRTIGRSILQWTTYKELLLGIRDAISAYEFLCNQGILHRDIKQGMNGAKGFLMDVEFAHIQSETLPDNVLMEDVPPMWGAFGFLTEAMRGGVMTGTAHFMAKEVLHAIVHKNDKFVHQVHHDVESFIYVLAYALFGALVLLPSKPRIQELTSKQRQSLKQEFYGSFGRMTLRNILWDRESAHIIRMYMTPELKDYFPSALSYLFNALGYHLLGQVMTTMGPPVISGGVVQGP</sequence>
<dbReference type="AlphaFoldDB" id="A0A9P5NWD0"/>
<dbReference type="InterPro" id="IPR011009">
    <property type="entry name" value="Kinase-like_dom_sf"/>
</dbReference>
<organism evidence="2 3">
    <name type="scientific">Gymnopilus junonius</name>
    <name type="common">Spectacular rustgill mushroom</name>
    <name type="synonym">Gymnopilus spectabilis subsp. junonius</name>
    <dbReference type="NCBI Taxonomy" id="109634"/>
    <lineage>
        <taxon>Eukaryota</taxon>
        <taxon>Fungi</taxon>
        <taxon>Dikarya</taxon>
        <taxon>Basidiomycota</taxon>
        <taxon>Agaricomycotina</taxon>
        <taxon>Agaricomycetes</taxon>
        <taxon>Agaricomycetidae</taxon>
        <taxon>Agaricales</taxon>
        <taxon>Agaricineae</taxon>
        <taxon>Hymenogastraceae</taxon>
        <taxon>Gymnopilus</taxon>
    </lineage>
</organism>
<dbReference type="PANTHER" id="PTHR38248:SF2">
    <property type="entry name" value="FUNK1 11"/>
    <property type="match status" value="1"/>
</dbReference>
<proteinExistence type="predicted"/>
<evidence type="ECO:0000313" key="2">
    <source>
        <dbReference type="EMBL" id="KAF8908626.1"/>
    </source>
</evidence>
<dbReference type="Gene3D" id="1.10.510.10">
    <property type="entry name" value="Transferase(Phosphotransferase) domain 1"/>
    <property type="match status" value="1"/>
</dbReference>
<dbReference type="PANTHER" id="PTHR38248">
    <property type="entry name" value="FUNK1 6"/>
    <property type="match status" value="1"/>
</dbReference>
<comment type="caution">
    <text evidence="2">The sequence shown here is derived from an EMBL/GenBank/DDBJ whole genome shotgun (WGS) entry which is preliminary data.</text>
</comment>
<dbReference type="SUPFAM" id="SSF56112">
    <property type="entry name" value="Protein kinase-like (PK-like)"/>
    <property type="match status" value="1"/>
</dbReference>
<reference evidence="2" key="1">
    <citation type="submission" date="2020-11" db="EMBL/GenBank/DDBJ databases">
        <authorList>
            <consortium name="DOE Joint Genome Institute"/>
            <person name="Ahrendt S."/>
            <person name="Riley R."/>
            <person name="Andreopoulos W."/>
            <person name="LaButti K."/>
            <person name="Pangilinan J."/>
            <person name="Ruiz-duenas F.J."/>
            <person name="Barrasa J.M."/>
            <person name="Sanchez-Garcia M."/>
            <person name="Camarero S."/>
            <person name="Miyauchi S."/>
            <person name="Serrano A."/>
            <person name="Linde D."/>
            <person name="Babiker R."/>
            <person name="Drula E."/>
            <person name="Ayuso-Fernandez I."/>
            <person name="Pacheco R."/>
            <person name="Padilla G."/>
            <person name="Ferreira P."/>
            <person name="Barriuso J."/>
            <person name="Kellner H."/>
            <person name="Castanera R."/>
            <person name="Alfaro M."/>
            <person name="Ramirez L."/>
            <person name="Pisabarro A.G."/>
            <person name="Kuo A."/>
            <person name="Tritt A."/>
            <person name="Lipzen A."/>
            <person name="He G."/>
            <person name="Yan M."/>
            <person name="Ng V."/>
            <person name="Cullen D."/>
            <person name="Martin F."/>
            <person name="Rosso M.-N."/>
            <person name="Henrissat B."/>
            <person name="Hibbett D."/>
            <person name="Martinez A.T."/>
            <person name="Grigoriev I.V."/>
        </authorList>
    </citation>
    <scope>NUCLEOTIDE SEQUENCE</scope>
    <source>
        <strain evidence="2">AH 44721</strain>
    </source>
</reference>
<dbReference type="InterPro" id="IPR040976">
    <property type="entry name" value="Pkinase_fungal"/>
</dbReference>
<feature type="domain" description="Fungal-type protein kinase" evidence="1">
    <location>
        <begin position="175"/>
        <end position="559"/>
    </location>
</feature>
<protein>
    <recommendedName>
        <fullName evidence="1">Fungal-type protein kinase domain-containing protein</fullName>
    </recommendedName>
</protein>
<evidence type="ECO:0000259" key="1">
    <source>
        <dbReference type="Pfam" id="PF17667"/>
    </source>
</evidence>
<gene>
    <name evidence="2" type="ORF">CPB84DRAFT_1767103</name>
</gene>
<dbReference type="OrthoDB" id="3271139at2759"/>
<dbReference type="Proteomes" id="UP000724874">
    <property type="component" value="Unassembled WGS sequence"/>
</dbReference>
<accession>A0A9P5NWD0</accession>
<keyword evidence="3" id="KW-1185">Reference proteome</keyword>